<dbReference type="GO" id="GO:0046872">
    <property type="term" value="F:metal ion binding"/>
    <property type="evidence" value="ECO:0007669"/>
    <property type="project" value="UniProtKB-KW"/>
</dbReference>
<keyword evidence="5" id="KW-0560">Oxidoreductase</keyword>
<comment type="pathway">
    <text evidence="5">Isoprenoid biosynthesis; dimethylallyl diphosphate biosynthesis; dimethylallyl diphosphate from (2E)-4-hydroxy-3-methylbutenyl diphosphate: step 1/1.</text>
</comment>
<comment type="similarity">
    <text evidence="5">Belongs to the IspH family.</text>
</comment>
<keyword evidence="9" id="KW-1185">Reference proteome</keyword>
<keyword evidence="2 5" id="KW-0479">Metal-binding</keyword>
<feature type="binding site" evidence="5">
    <location>
        <position position="284"/>
    </location>
    <ligand>
        <name>dimethylallyl diphosphate</name>
        <dbReference type="ChEBI" id="CHEBI:57623"/>
    </ligand>
</feature>
<feature type="binding site" evidence="5">
    <location>
        <position position="251"/>
    </location>
    <ligand>
        <name>isopentenyl diphosphate</name>
        <dbReference type="ChEBI" id="CHEBI:128769"/>
    </ligand>
</feature>
<evidence type="ECO:0000256" key="5">
    <source>
        <dbReference type="HAMAP-Rule" id="MF_00191"/>
    </source>
</evidence>
<feature type="binding site" evidence="5">
    <location>
        <position position="222"/>
    </location>
    <ligand>
        <name>[4Fe-4S] cluster</name>
        <dbReference type="ChEBI" id="CHEBI:49883"/>
    </ligand>
</feature>
<organism evidence="8 9">
    <name type="scientific">Micromonospora olivasterospora</name>
    <dbReference type="NCBI Taxonomy" id="1880"/>
    <lineage>
        <taxon>Bacteria</taxon>
        <taxon>Bacillati</taxon>
        <taxon>Actinomycetota</taxon>
        <taxon>Actinomycetes</taxon>
        <taxon>Micromonosporales</taxon>
        <taxon>Micromonosporaceae</taxon>
        <taxon>Micromonospora</taxon>
    </lineage>
</organism>
<dbReference type="CDD" id="cd13944">
    <property type="entry name" value="lytB_ispH"/>
    <property type="match status" value="1"/>
</dbReference>
<dbReference type="Pfam" id="PF02401">
    <property type="entry name" value="LYTB"/>
    <property type="match status" value="1"/>
</dbReference>
<feature type="binding site" evidence="5">
    <location>
        <position position="251"/>
    </location>
    <ligand>
        <name>(2E)-4-hydroxy-3-methylbut-2-enyl diphosphate</name>
        <dbReference type="ChEBI" id="CHEBI:128753"/>
    </ligand>
</feature>
<evidence type="ECO:0000256" key="6">
    <source>
        <dbReference type="SAM" id="MobiDB-lite"/>
    </source>
</evidence>
<dbReference type="Gene3D" id="3.40.50.1580">
    <property type="entry name" value="Nucleoside phosphorylase domain"/>
    <property type="match status" value="1"/>
</dbReference>
<dbReference type="NCBIfam" id="TIGR00216">
    <property type="entry name" value="ispH_lytB"/>
    <property type="match status" value="1"/>
</dbReference>
<feature type="region of interest" description="Disordered" evidence="6">
    <location>
        <begin position="27"/>
        <end position="55"/>
    </location>
</feature>
<proteinExistence type="inferred from homology"/>
<feature type="compositionally biased region" description="Low complexity" evidence="6">
    <location>
        <begin position="39"/>
        <end position="55"/>
    </location>
</feature>
<dbReference type="AlphaFoldDB" id="A0A562IGY8"/>
<reference evidence="8 9" key="1">
    <citation type="submission" date="2019-07" db="EMBL/GenBank/DDBJ databases">
        <title>R&amp;d 2014.</title>
        <authorList>
            <person name="Klenk H.-P."/>
        </authorList>
    </citation>
    <scope>NUCLEOTIDE SEQUENCE [LARGE SCALE GENOMIC DNA]</scope>
    <source>
        <strain evidence="8 9">DSM 43868</strain>
    </source>
</reference>
<dbReference type="InterPro" id="IPR000845">
    <property type="entry name" value="Nucleoside_phosphorylase_d"/>
</dbReference>
<evidence type="ECO:0000256" key="2">
    <source>
        <dbReference type="ARBA" id="ARBA00022723"/>
    </source>
</evidence>
<dbReference type="Gene3D" id="3.40.1010.20">
    <property type="entry name" value="4-hydroxy-3-methylbut-2-enyl diphosphate reductase, catalytic domain"/>
    <property type="match status" value="2"/>
</dbReference>
<dbReference type="HAMAP" id="MF_00191">
    <property type="entry name" value="IspH"/>
    <property type="match status" value="1"/>
</dbReference>
<dbReference type="Gene3D" id="3.40.50.11270">
    <property type="match status" value="1"/>
</dbReference>
<feature type="binding site" evidence="5">
    <location>
        <position position="476"/>
    </location>
    <ligand>
        <name>isopentenyl diphosphate</name>
        <dbReference type="ChEBI" id="CHEBI:128769"/>
    </ligand>
</feature>
<feature type="binding site" evidence="5">
    <location>
        <position position="433"/>
    </location>
    <ligand>
        <name>(2E)-4-hydroxy-3-methylbut-2-enyl diphosphate</name>
        <dbReference type="ChEBI" id="CHEBI:128753"/>
    </ligand>
</feature>
<dbReference type="InterPro" id="IPR003451">
    <property type="entry name" value="LytB/IspH"/>
</dbReference>
<evidence type="ECO:0000259" key="7">
    <source>
        <dbReference type="Pfam" id="PF01048"/>
    </source>
</evidence>
<evidence type="ECO:0000256" key="3">
    <source>
        <dbReference type="ARBA" id="ARBA00023004"/>
    </source>
</evidence>
<comment type="function">
    <text evidence="5">Catalyzes the conversion of 1-hydroxy-2-methyl-2-(E)-butenyl 4-diphosphate (HMBPP) into a mixture of isopentenyl diphosphate (IPP) and dimethylallyl diphosphate (DMAPP). Acts in the terminal step of the DOXP/MEP pathway for isoprenoid precursor biosynthesis.</text>
</comment>
<comment type="catalytic activity">
    <reaction evidence="5">
        <text>dimethylallyl diphosphate + 2 oxidized [2Fe-2S]-[ferredoxin] + H2O = (2E)-4-hydroxy-3-methylbut-2-enyl diphosphate + 2 reduced [2Fe-2S]-[ferredoxin] + 2 H(+)</text>
        <dbReference type="Rhea" id="RHEA:24825"/>
        <dbReference type="Rhea" id="RHEA-COMP:10000"/>
        <dbReference type="Rhea" id="RHEA-COMP:10001"/>
        <dbReference type="ChEBI" id="CHEBI:15377"/>
        <dbReference type="ChEBI" id="CHEBI:15378"/>
        <dbReference type="ChEBI" id="CHEBI:33737"/>
        <dbReference type="ChEBI" id="CHEBI:33738"/>
        <dbReference type="ChEBI" id="CHEBI:57623"/>
        <dbReference type="ChEBI" id="CHEBI:128753"/>
        <dbReference type="EC" id="1.17.7.4"/>
    </reaction>
</comment>
<evidence type="ECO:0000313" key="9">
    <source>
        <dbReference type="Proteomes" id="UP000319825"/>
    </source>
</evidence>
<keyword evidence="5" id="KW-0414">Isoprene biosynthesis</keyword>
<dbReference type="GO" id="GO:0051539">
    <property type="term" value="F:4 iron, 4 sulfur cluster binding"/>
    <property type="evidence" value="ECO:0007669"/>
    <property type="project" value="UniProtKB-UniRule"/>
</dbReference>
<accession>A0A562IGY8</accession>
<feature type="binding site" evidence="5">
    <location>
        <position position="433"/>
    </location>
    <ligand>
        <name>dimethylallyl diphosphate</name>
        <dbReference type="ChEBI" id="CHEBI:57623"/>
    </ligand>
</feature>
<feature type="binding site" evidence="5">
    <location>
        <position position="476"/>
    </location>
    <ligand>
        <name>(2E)-4-hydroxy-3-methylbut-2-enyl diphosphate</name>
        <dbReference type="ChEBI" id="CHEBI:128753"/>
    </ligand>
</feature>
<feature type="binding site" evidence="5">
    <location>
        <position position="334"/>
    </location>
    <ligand>
        <name>(2E)-4-hydroxy-3-methylbut-2-enyl diphosphate</name>
        <dbReference type="ChEBI" id="CHEBI:128753"/>
    </ligand>
</feature>
<dbReference type="SUPFAM" id="SSF53167">
    <property type="entry name" value="Purine and uridine phosphorylases"/>
    <property type="match status" value="1"/>
</dbReference>
<comment type="caution">
    <text evidence="8">The sequence shown here is derived from an EMBL/GenBank/DDBJ whole genome shotgun (WGS) entry which is preliminary data.</text>
</comment>
<dbReference type="InterPro" id="IPR035994">
    <property type="entry name" value="Nucleoside_phosphorylase_sf"/>
</dbReference>
<dbReference type="PANTHER" id="PTHR30426:SF0">
    <property type="entry name" value="4-HYDROXY-3-METHYLBUT-2-ENYL DIPHOSPHATE REDUCTASE"/>
    <property type="match status" value="1"/>
</dbReference>
<sequence>MSAPGDHPPWTLYAPMRWEASALRRGLAGRDGRGRPALRRTGVGPRRARSAAARRPAGAAPVAVAGIGGGLAPGLACGDIVVASEVRADPLAPGAPPGAVRMPDAAVLAAALRRRGLRVHVGPVVSADRLVDGAARTRLAATGALVADCESAWLLAGCADRPTACVRVVADTATGPLYRPATLRRIRAALAVLPVVAAALTEWADAGSGLRRVLLASPRSFCAGVERAIAVVEQALRHHGPPVYVRKQIVHNARVVADLRARGAVFVDDLDEVPDGALTVFSAHGVAPAVRRQAADRGLPVIDATCPLVTKVHAEARRFAGRGDTVLLIGHPGHEETDGTLGEAPGRIRLVSDPAAAETVRVDDPARVSYLVQTTLATDEAAGVVEALRRRFPGLAGPGSDDICYATTNRQRAVTEVAGRSDVVLVLGSDNSSNSRRLVEVAERAGARAYLVDDVSRVDLRWLAGAATVGVSAGASAPPALVDEVVAALTALGAREVSEHTTTVEDVSFTLPKEVRQP</sequence>
<comment type="pathway">
    <text evidence="5">Isoprenoid biosynthesis; isopentenyl diphosphate biosynthesis via DXP pathway; isopentenyl diphosphate from 1-deoxy-D-xylulose 5-phosphate: step 6/6.</text>
</comment>
<feature type="binding site" evidence="5">
    <location>
        <position position="374"/>
    </location>
    <ligand>
        <name>(2E)-4-hydroxy-3-methylbut-2-enyl diphosphate</name>
        <dbReference type="ChEBI" id="CHEBI:128753"/>
    </ligand>
</feature>
<dbReference type="PANTHER" id="PTHR30426">
    <property type="entry name" value="4-HYDROXY-3-METHYLBUT-2-ENYL DIPHOSPHATE REDUCTASE"/>
    <property type="match status" value="1"/>
</dbReference>
<evidence type="ECO:0000313" key="8">
    <source>
        <dbReference type="EMBL" id="TWH70162.1"/>
    </source>
</evidence>
<evidence type="ECO:0000256" key="4">
    <source>
        <dbReference type="ARBA" id="ARBA00023014"/>
    </source>
</evidence>
<feature type="domain" description="Nucleoside phosphorylase" evidence="7">
    <location>
        <begin position="25"/>
        <end position="183"/>
    </location>
</feature>
<feature type="binding site" evidence="5">
    <location>
        <position position="251"/>
    </location>
    <ligand>
        <name>dimethylallyl diphosphate</name>
        <dbReference type="ChEBI" id="CHEBI:57623"/>
    </ligand>
</feature>
<dbReference type="GO" id="GO:0051745">
    <property type="term" value="F:4-hydroxy-3-methylbut-2-enyl diphosphate reductase activity"/>
    <property type="evidence" value="ECO:0007669"/>
    <property type="project" value="UniProtKB-UniRule"/>
</dbReference>
<dbReference type="UniPathway" id="UPA00059">
    <property type="reaction ID" value="UER00105"/>
</dbReference>
<feature type="binding site" evidence="5">
    <location>
        <position position="432"/>
    </location>
    <ligand>
        <name>(2E)-4-hydroxy-3-methylbut-2-enyl diphosphate</name>
        <dbReference type="ChEBI" id="CHEBI:128753"/>
    </ligand>
</feature>
<keyword evidence="3 5" id="KW-0408">Iron</keyword>
<dbReference type="GO" id="GO:0050992">
    <property type="term" value="P:dimethylallyl diphosphate biosynthetic process"/>
    <property type="evidence" value="ECO:0007669"/>
    <property type="project" value="UniProtKB-UniRule"/>
</dbReference>
<feature type="binding site" evidence="5">
    <location>
        <position position="434"/>
    </location>
    <ligand>
        <name>dimethylallyl diphosphate</name>
        <dbReference type="ChEBI" id="CHEBI:57623"/>
    </ligand>
</feature>
<feature type="binding site" evidence="5">
    <location>
        <position position="432"/>
    </location>
    <ligand>
        <name>dimethylallyl diphosphate</name>
        <dbReference type="ChEBI" id="CHEBI:57623"/>
    </ligand>
</feature>
<feature type="binding site" evidence="5">
    <location>
        <position position="404"/>
    </location>
    <ligand>
        <name>[4Fe-4S] cluster</name>
        <dbReference type="ChEBI" id="CHEBI:49883"/>
    </ligand>
</feature>
<dbReference type="Proteomes" id="UP000319825">
    <property type="component" value="Unassembled WGS sequence"/>
</dbReference>
<keyword evidence="1 5" id="KW-0004">4Fe-4S</keyword>
<feature type="binding site" evidence="5">
    <location>
        <position position="476"/>
    </location>
    <ligand>
        <name>dimethylallyl diphosphate</name>
        <dbReference type="ChEBI" id="CHEBI:57623"/>
    </ligand>
</feature>
<feature type="binding site" evidence="5">
    <location>
        <position position="284"/>
    </location>
    <ligand>
        <name>(2E)-4-hydroxy-3-methylbut-2-enyl diphosphate</name>
        <dbReference type="ChEBI" id="CHEBI:128753"/>
    </ligand>
</feature>
<feature type="binding site" evidence="5">
    <location>
        <position position="434"/>
    </location>
    <ligand>
        <name>isopentenyl diphosphate</name>
        <dbReference type="ChEBI" id="CHEBI:128769"/>
    </ligand>
</feature>
<protein>
    <recommendedName>
        <fullName evidence="5">4-hydroxy-3-methylbut-2-enyl diphosphate reductase</fullName>
        <shortName evidence="5">HMBPP reductase</shortName>
        <ecNumber evidence="5">1.17.7.4</ecNumber>
    </recommendedName>
</protein>
<name>A0A562IGY8_MICOL</name>
<dbReference type="EMBL" id="VLKE01000001">
    <property type="protein sequence ID" value="TWH70162.1"/>
    <property type="molecule type" value="Genomic_DNA"/>
</dbReference>
<dbReference type="GO" id="GO:0016114">
    <property type="term" value="P:terpenoid biosynthetic process"/>
    <property type="evidence" value="ECO:0007669"/>
    <property type="project" value="UniProtKB-UniRule"/>
</dbReference>
<feature type="binding site" evidence="5">
    <location>
        <position position="284"/>
    </location>
    <ligand>
        <name>isopentenyl diphosphate</name>
        <dbReference type="ChEBI" id="CHEBI:128769"/>
    </ligand>
</feature>
<feature type="binding site" evidence="5">
    <location>
        <position position="334"/>
    </location>
    <ligand>
        <name>dimethylallyl diphosphate</name>
        <dbReference type="ChEBI" id="CHEBI:57623"/>
    </ligand>
</feature>
<dbReference type="Pfam" id="PF01048">
    <property type="entry name" value="PNP_UDP_1"/>
    <property type="match status" value="1"/>
</dbReference>
<dbReference type="GO" id="GO:0009116">
    <property type="term" value="P:nucleoside metabolic process"/>
    <property type="evidence" value="ECO:0007669"/>
    <property type="project" value="InterPro"/>
</dbReference>
<dbReference type="GO" id="GO:0019288">
    <property type="term" value="P:isopentenyl diphosphate biosynthetic process, methylerythritol 4-phosphate pathway"/>
    <property type="evidence" value="ECO:0007669"/>
    <property type="project" value="UniProtKB-UniRule"/>
</dbReference>
<feature type="binding site" evidence="5">
    <location>
        <position position="306"/>
    </location>
    <ligand>
        <name>[4Fe-4S] cluster</name>
        <dbReference type="ChEBI" id="CHEBI:49883"/>
    </ligand>
</feature>
<evidence type="ECO:0000256" key="1">
    <source>
        <dbReference type="ARBA" id="ARBA00022485"/>
    </source>
</evidence>
<feature type="binding site" evidence="5">
    <location>
        <position position="433"/>
    </location>
    <ligand>
        <name>isopentenyl diphosphate</name>
        <dbReference type="ChEBI" id="CHEBI:128769"/>
    </ligand>
</feature>
<comment type="catalytic activity">
    <reaction evidence="5">
        <text>isopentenyl diphosphate + 2 oxidized [2Fe-2S]-[ferredoxin] + H2O = (2E)-4-hydroxy-3-methylbut-2-enyl diphosphate + 2 reduced [2Fe-2S]-[ferredoxin] + 2 H(+)</text>
        <dbReference type="Rhea" id="RHEA:24488"/>
        <dbReference type="Rhea" id="RHEA-COMP:10000"/>
        <dbReference type="Rhea" id="RHEA-COMP:10001"/>
        <dbReference type="ChEBI" id="CHEBI:15377"/>
        <dbReference type="ChEBI" id="CHEBI:15378"/>
        <dbReference type="ChEBI" id="CHEBI:33737"/>
        <dbReference type="ChEBI" id="CHEBI:33738"/>
        <dbReference type="ChEBI" id="CHEBI:128753"/>
        <dbReference type="ChEBI" id="CHEBI:128769"/>
        <dbReference type="EC" id="1.17.7.4"/>
    </reaction>
</comment>
<dbReference type="EC" id="1.17.7.4" evidence="5"/>
<comment type="cofactor">
    <cofactor evidence="5">
        <name>[4Fe-4S] cluster</name>
        <dbReference type="ChEBI" id="CHEBI:49883"/>
    </cofactor>
    <text evidence="5">Binds 1 [4Fe-4S] cluster per subunit.</text>
</comment>
<dbReference type="UniPathway" id="UPA00056">
    <property type="reaction ID" value="UER00097"/>
</dbReference>
<feature type="binding site" evidence="5">
    <location>
        <position position="334"/>
    </location>
    <ligand>
        <name>isopentenyl diphosphate</name>
        <dbReference type="ChEBI" id="CHEBI:128769"/>
    </ligand>
</feature>
<gene>
    <name evidence="5" type="primary">ispH</name>
    <name evidence="8" type="ORF">JD77_05183</name>
</gene>
<keyword evidence="4 5" id="KW-0411">Iron-sulfur</keyword>
<feature type="binding site" evidence="5">
    <location>
        <position position="434"/>
    </location>
    <ligand>
        <name>(2E)-4-hydroxy-3-methylbut-2-enyl diphosphate</name>
        <dbReference type="ChEBI" id="CHEBI:128753"/>
    </ligand>
</feature>
<feature type="binding site" evidence="5">
    <location>
        <position position="432"/>
    </location>
    <ligand>
        <name>isopentenyl diphosphate</name>
        <dbReference type="ChEBI" id="CHEBI:128769"/>
    </ligand>
</feature>
<feature type="active site" description="Proton donor" evidence="5">
    <location>
        <position position="336"/>
    </location>
</feature>